<evidence type="ECO:0000256" key="1">
    <source>
        <dbReference type="ARBA" id="ARBA00012513"/>
    </source>
</evidence>
<organism evidence="13">
    <name type="scientific">Ralstonia solanacearum</name>
    <name type="common">Pseudomonas solanacearum</name>
    <dbReference type="NCBI Taxonomy" id="305"/>
    <lineage>
        <taxon>Bacteria</taxon>
        <taxon>Pseudomonadati</taxon>
        <taxon>Pseudomonadota</taxon>
        <taxon>Betaproteobacteria</taxon>
        <taxon>Burkholderiales</taxon>
        <taxon>Burkholderiaceae</taxon>
        <taxon>Ralstonia</taxon>
        <taxon>Ralstonia solanacearum species complex</taxon>
    </lineage>
</organism>
<comment type="catalytic activity">
    <reaction evidence="8">
        <text>L-threonyl-[protein] + ATP = O-phospho-L-threonyl-[protein] + ADP + H(+)</text>
        <dbReference type="Rhea" id="RHEA:46608"/>
        <dbReference type="Rhea" id="RHEA-COMP:11060"/>
        <dbReference type="Rhea" id="RHEA-COMP:11605"/>
        <dbReference type="ChEBI" id="CHEBI:15378"/>
        <dbReference type="ChEBI" id="CHEBI:30013"/>
        <dbReference type="ChEBI" id="CHEBI:30616"/>
        <dbReference type="ChEBI" id="CHEBI:61977"/>
        <dbReference type="ChEBI" id="CHEBI:456216"/>
        <dbReference type="EC" id="2.7.11.1"/>
    </reaction>
</comment>
<keyword evidence="3 13" id="KW-0808">Transferase</keyword>
<evidence type="ECO:0000256" key="10">
    <source>
        <dbReference type="PROSITE-ProRule" id="PRU10141"/>
    </source>
</evidence>
<dbReference type="PROSITE" id="PS50011">
    <property type="entry name" value="PROTEIN_KINASE_DOM"/>
    <property type="match status" value="1"/>
</dbReference>
<proteinExistence type="predicted"/>
<keyword evidence="7" id="KW-0560">Oxidoreductase</keyword>
<keyword evidence="2 13" id="KW-0723">Serine/threonine-protein kinase</keyword>
<reference evidence="13" key="1">
    <citation type="submission" date="2015-10" db="EMBL/GenBank/DDBJ databases">
        <authorList>
            <person name="Gilbert D.G."/>
        </authorList>
    </citation>
    <scope>NUCLEOTIDE SEQUENCE</scope>
    <source>
        <strain evidence="13">Phyl III-seqv23</strain>
    </source>
</reference>
<dbReference type="GO" id="GO:0005524">
    <property type="term" value="F:ATP binding"/>
    <property type="evidence" value="ECO:0007669"/>
    <property type="project" value="UniProtKB-UniRule"/>
</dbReference>
<dbReference type="GO" id="GO:0004674">
    <property type="term" value="F:protein serine/threonine kinase activity"/>
    <property type="evidence" value="ECO:0007669"/>
    <property type="project" value="UniProtKB-KW"/>
</dbReference>
<feature type="compositionally biased region" description="Polar residues" evidence="11">
    <location>
        <begin position="53"/>
        <end position="65"/>
    </location>
</feature>
<dbReference type="PROSITE" id="PS00107">
    <property type="entry name" value="PROTEIN_KINASE_ATP"/>
    <property type="match status" value="1"/>
</dbReference>
<feature type="binding site" evidence="10">
    <location>
        <position position="644"/>
    </location>
    <ligand>
        <name>ATP</name>
        <dbReference type="ChEBI" id="CHEBI:30616"/>
    </ligand>
</feature>
<evidence type="ECO:0000256" key="3">
    <source>
        <dbReference type="ARBA" id="ARBA00022679"/>
    </source>
</evidence>
<accession>A0A0S4TRS7</accession>
<dbReference type="EMBL" id="LN899819">
    <property type="protein sequence ID" value="CUV12700.1"/>
    <property type="molecule type" value="Genomic_DNA"/>
</dbReference>
<dbReference type="InterPro" id="IPR006076">
    <property type="entry name" value="FAD-dep_OxRdtase"/>
</dbReference>
<evidence type="ECO:0000313" key="13">
    <source>
        <dbReference type="EMBL" id="CUV12700.1"/>
    </source>
</evidence>
<dbReference type="AlphaFoldDB" id="A0A0S4TRS7"/>
<evidence type="ECO:0000256" key="11">
    <source>
        <dbReference type="SAM" id="MobiDB-lite"/>
    </source>
</evidence>
<evidence type="ECO:0000256" key="8">
    <source>
        <dbReference type="ARBA" id="ARBA00047899"/>
    </source>
</evidence>
<dbReference type="EC" id="2.7.11.1" evidence="1"/>
<dbReference type="SUPFAM" id="SSF56112">
    <property type="entry name" value="Protein kinase-like (PK-like)"/>
    <property type="match status" value="1"/>
</dbReference>
<evidence type="ECO:0000259" key="12">
    <source>
        <dbReference type="PROSITE" id="PS50011"/>
    </source>
</evidence>
<evidence type="ECO:0000256" key="6">
    <source>
        <dbReference type="ARBA" id="ARBA00022840"/>
    </source>
</evidence>
<dbReference type="Pfam" id="PF01266">
    <property type="entry name" value="DAO"/>
    <property type="match status" value="1"/>
</dbReference>
<dbReference type="GO" id="GO:0016491">
    <property type="term" value="F:oxidoreductase activity"/>
    <property type="evidence" value="ECO:0007669"/>
    <property type="project" value="UniProtKB-KW"/>
</dbReference>
<sequence length="933" mass="101940">MPITAFNTSRPTQAIISGDSSILLPQKAPGKKSIKEPRLETNPILSNLRRHSSSNATSGARSETNSSFRIKAAPFLTVPKSLNAYAIDSSIPYQFQPSKIAIIGGGLTGVISALKLRSLGHEVSLYEANEDICLEASKIPAHCYGAPGYCHLPKDEQVEIFRSGLAFAKLFPQAISLRPTVFALSQNDRVRVTNDKNGRFRTIDDLKNSVKLAENEYKKAVASDPKNEVFGPVGKYQSGYTREQVQALRNQPLTGTPAKNDEWIANWAHEMSEEALSKLQYPVFLVKEPEINMLRFRELARSALRELGVDTRLGETVNDLFSQMGKPGIMINQSHFDYAVNCSGAESGTHDDKRKAVSERTVIVKGAGVASLPSPIDAMPQMYIMGAPMVHVSPFENGSAVINVTTPECTYVENGEARSKKTRSQVDLSEHMRSVMTSAGKGPHLYRTNNMISELGKLMPRMFGGAPEAFLGGHVCTVGSSDQRGTSITSVTENALTIIAPKATSAVTLDLAGKISTASRFNVHLPLKQEDDLQIRMDQDVLADKAAAKARKMGLPVGMSRVLDRQPGQVRQSGRVASEFILPQGAEKMATGDVFDAAFRDSSGQKHVVIDGIAYGQDRRLGSGFGGEAFIYRDPVTSHEIVVKEYFRLRSQASPGDMDVNPPKDAGKRAELAKIQMEDFMIEKSAFDALATYPAAKNIAHALRAGSVDGRFTIVMPFFRGGSVRDLCKNLDKAVEDGIISAGQRRDSALYIMQGILSGMKYLAPILIHRDLKPDNVLLHIEKERDGTRVLIPKIADFGTSTLGTSSDLPVVTTPQYKSPEYLRAEQQGRGQHTPAQDVWSAGISLHELLTGRRPFDGDLPKDEHRIYDAIQNYASGNAEILPDDQSKAADLVRIMMNPGSNRATPAELLNHEAFHGINEKACQKTLSLIHQS</sequence>
<evidence type="ECO:0000256" key="7">
    <source>
        <dbReference type="ARBA" id="ARBA00023002"/>
    </source>
</evidence>
<keyword evidence="6 10" id="KW-0067">ATP-binding</keyword>
<dbReference type="PANTHER" id="PTHR24361:SF433">
    <property type="entry name" value="PROTEIN KINASE DOMAIN-CONTAINING PROTEIN"/>
    <property type="match status" value="1"/>
</dbReference>
<dbReference type="InterPro" id="IPR017441">
    <property type="entry name" value="Protein_kinase_ATP_BS"/>
</dbReference>
<dbReference type="Pfam" id="PF00069">
    <property type="entry name" value="Pkinase"/>
    <property type="match status" value="1"/>
</dbReference>
<dbReference type="SMART" id="SM00220">
    <property type="entry name" value="S_TKc"/>
    <property type="match status" value="1"/>
</dbReference>
<dbReference type="SUPFAM" id="SSF51971">
    <property type="entry name" value="Nucleotide-binding domain"/>
    <property type="match status" value="1"/>
</dbReference>
<dbReference type="InterPro" id="IPR053235">
    <property type="entry name" value="Ser_Thr_kinase"/>
</dbReference>
<dbReference type="PROSITE" id="PS00108">
    <property type="entry name" value="PROTEIN_KINASE_ST"/>
    <property type="match status" value="1"/>
</dbReference>
<keyword evidence="4 10" id="KW-0547">Nucleotide-binding</keyword>
<evidence type="ECO:0000256" key="9">
    <source>
        <dbReference type="ARBA" id="ARBA00048679"/>
    </source>
</evidence>
<dbReference type="Gene3D" id="1.10.510.10">
    <property type="entry name" value="Transferase(Phosphotransferase) domain 1"/>
    <property type="match status" value="1"/>
</dbReference>
<dbReference type="GO" id="GO:0106310">
    <property type="term" value="F:protein serine kinase activity"/>
    <property type="evidence" value="ECO:0007669"/>
    <property type="project" value="RHEA"/>
</dbReference>
<feature type="domain" description="Protein kinase" evidence="12">
    <location>
        <begin position="615"/>
        <end position="915"/>
    </location>
</feature>
<dbReference type="InterPro" id="IPR000719">
    <property type="entry name" value="Prot_kinase_dom"/>
</dbReference>
<dbReference type="PANTHER" id="PTHR24361">
    <property type="entry name" value="MITOGEN-ACTIVATED KINASE KINASE KINASE"/>
    <property type="match status" value="1"/>
</dbReference>
<dbReference type="GO" id="GO:0005737">
    <property type="term" value="C:cytoplasm"/>
    <property type="evidence" value="ECO:0007669"/>
    <property type="project" value="TreeGrafter"/>
</dbReference>
<evidence type="ECO:0000256" key="2">
    <source>
        <dbReference type="ARBA" id="ARBA00022527"/>
    </source>
</evidence>
<name>A0A0S4TRS7_RALSL</name>
<dbReference type="InterPro" id="IPR036188">
    <property type="entry name" value="FAD/NAD-bd_sf"/>
</dbReference>
<dbReference type="Gene3D" id="3.50.50.60">
    <property type="entry name" value="FAD/NAD(P)-binding domain"/>
    <property type="match status" value="1"/>
</dbReference>
<keyword evidence="5 13" id="KW-0418">Kinase</keyword>
<dbReference type="InterPro" id="IPR008271">
    <property type="entry name" value="Ser/Thr_kinase_AS"/>
</dbReference>
<feature type="region of interest" description="Disordered" evidence="11">
    <location>
        <begin position="46"/>
        <end position="65"/>
    </location>
</feature>
<protein>
    <recommendedName>
        <fullName evidence="1">non-specific serine/threonine protein kinase</fullName>
        <ecNumber evidence="1">2.7.11.1</ecNumber>
    </recommendedName>
</protein>
<evidence type="ECO:0000256" key="4">
    <source>
        <dbReference type="ARBA" id="ARBA00022741"/>
    </source>
</evidence>
<dbReference type="InterPro" id="IPR011009">
    <property type="entry name" value="Kinase-like_dom_sf"/>
</dbReference>
<gene>
    <name evidence="13" type="ORF">RUN39_v1_400001</name>
</gene>
<evidence type="ECO:0000256" key="5">
    <source>
        <dbReference type="ARBA" id="ARBA00022777"/>
    </source>
</evidence>
<comment type="catalytic activity">
    <reaction evidence="9">
        <text>L-seryl-[protein] + ATP = O-phospho-L-seryl-[protein] + ADP + H(+)</text>
        <dbReference type="Rhea" id="RHEA:17989"/>
        <dbReference type="Rhea" id="RHEA-COMP:9863"/>
        <dbReference type="Rhea" id="RHEA-COMP:11604"/>
        <dbReference type="ChEBI" id="CHEBI:15378"/>
        <dbReference type="ChEBI" id="CHEBI:29999"/>
        <dbReference type="ChEBI" id="CHEBI:30616"/>
        <dbReference type="ChEBI" id="CHEBI:83421"/>
        <dbReference type="ChEBI" id="CHEBI:456216"/>
        <dbReference type="EC" id="2.7.11.1"/>
    </reaction>
</comment>